<reference evidence="3" key="2">
    <citation type="submission" date="2020-09" db="EMBL/GenBank/DDBJ databases">
        <authorList>
            <person name="Sun Q."/>
            <person name="Ohkuma M."/>
        </authorList>
    </citation>
    <scope>NUCLEOTIDE SEQUENCE</scope>
    <source>
        <strain evidence="3">JCM 13064</strain>
    </source>
</reference>
<dbReference type="FunFam" id="3.40.50.300:FF:000841">
    <property type="entry name" value="Magnesium protoporphyrin chelatase"/>
    <property type="match status" value="1"/>
</dbReference>
<dbReference type="GO" id="GO:0005524">
    <property type="term" value="F:ATP binding"/>
    <property type="evidence" value="ECO:0007669"/>
    <property type="project" value="InterPro"/>
</dbReference>
<dbReference type="GO" id="GO:0006355">
    <property type="term" value="P:regulation of DNA-templated transcription"/>
    <property type="evidence" value="ECO:0007669"/>
    <property type="project" value="InterPro"/>
</dbReference>
<organism evidence="3 4">
    <name type="scientific">Sphaerisporangium melleum</name>
    <dbReference type="NCBI Taxonomy" id="321316"/>
    <lineage>
        <taxon>Bacteria</taxon>
        <taxon>Bacillati</taxon>
        <taxon>Actinomycetota</taxon>
        <taxon>Actinomycetes</taxon>
        <taxon>Streptosporangiales</taxon>
        <taxon>Streptosporangiaceae</taxon>
        <taxon>Sphaerisporangium</taxon>
    </lineage>
</organism>
<dbReference type="Proteomes" id="UP000645217">
    <property type="component" value="Unassembled WGS sequence"/>
</dbReference>
<reference evidence="3" key="1">
    <citation type="journal article" date="2014" name="Int. J. Syst. Evol. Microbiol.">
        <title>Complete genome sequence of Corynebacterium casei LMG S-19264T (=DSM 44701T), isolated from a smear-ripened cheese.</title>
        <authorList>
            <consortium name="US DOE Joint Genome Institute (JGI-PGF)"/>
            <person name="Walter F."/>
            <person name="Albersmeier A."/>
            <person name="Kalinowski J."/>
            <person name="Ruckert C."/>
        </authorList>
    </citation>
    <scope>NUCLEOTIDE SEQUENCE</scope>
    <source>
        <strain evidence="3">JCM 13064</strain>
    </source>
</reference>
<evidence type="ECO:0000256" key="1">
    <source>
        <dbReference type="SAM" id="MobiDB-lite"/>
    </source>
</evidence>
<feature type="domain" description="Sigma-54 factor interaction" evidence="2">
    <location>
        <begin position="175"/>
        <end position="234"/>
    </location>
</feature>
<dbReference type="InterPro" id="IPR027417">
    <property type="entry name" value="P-loop_NTPase"/>
</dbReference>
<evidence type="ECO:0000259" key="2">
    <source>
        <dbReference type="Pfam" id="PF00158"/>
    </source>
</evidence>
<dbReference type="PANTHER" id="PTHR30267">
    <property type="entry name" value="PROTEIN KINASE PRKA"/>
    <property type="match status" value="1"/>
</dbReference>
<keyword evidence="4" id="KW-1185">Reference proteome</keyword>
<sequence>MHESPTQRSESPQARTLRELRESGHTYRTVKAEIRENLLARLRARTPRFPGIVGFDETVLPHLERALLAGHDLVLLGERGQGKTRLIRTITGLLDEWTPVIDGCEINDHPYVPVCVRCRALAAERGEDLPVAWKHRDDRYGEKLATPDTSVGDLIGDVDPIKIAEGRTLGDPETVHYGLVPRTNRGVFSVNELPDLAERIQVSLLNVLEERDVQVRGYNLRLPLDILLIASANPEDYTNRGRIITPLKDRFGAEIRTHYPPTLEDELALIRQESALNWRGHEPEGEGDAAAAGLSAELPEHLIETIARFTRLVRESTAVDSRSGVSARFAIAAAETAAASAVRRAALTGEERPVARVADLPGVVPTLRGKVEFEVSEEGREVEVLAHLLRRAVAETFRGTLGGMDLSALLDKFSEGARVESGELTPATELLQQIGPVNGLAKIMVAAGMGEGEESPGHAAAALEFALEGLYLMRRLSKDDVEGGAVYRT</sequence>
<dbReference type="Gene3D" id="3.40.50.300">
    <property type="entry name" value="P-loop containing nucleotide triphosphate hydrolases"/>
    <property type="match status" value="1"/>
</dbReference>
<dbReference type="PANTHER" id="PTHR30267:SF2">
    <property type="entry name" value="PROTEIN PRKA"/>
    <property type="match status" value="1"/>
</dbReference>
<dbReference type="AlphaFoldDB" id="A0A917QV38"/>
<gene>
    <name evidence="3" type="ORF">GCM10007964_10120</name>
</gene>
<evidence type="ECO:0000313" key="4">
    <source>
        <dbReference type="Proteomes" id="UP000645217"/>
    </source>
</evidence>
<dbReference type="RefSeq" id="WP_229690872.1">
    <property type="nucleotide sequence ID" value="NZ_BMNT01000004.1"/>
</dbReference>
<protein>
    <submittedName>
        <fullName evidence="3">Magnesium chelatase</fullName>
    </submittedName>
</protein>
<dbReference type="Pfam" id="PF00158">
    <property type="entry name" value="Sigma54_activat"/>
    <property type="match status" value="1"/>
</dbReference>
<dbReference type="InterPro" id="IPR002078">
    <property type="entry name" value="Sigma_54_int"/>
</dbReference>
<accession>A0A917QV38</accession>
<feature type="region of interest" description="Disordered" evidence="1">
    <location>
        <begin position="1"/>
        <end position="22"/>
    </location>
</feature>
<name>A0A917QV38_9ACTN</name>
<dbReference type="EMBL" id="BMNT01000004">
    <property type="protein sequence ID" value="GGK69153.1"/>
    <property type="molecule type" value="Genomic_DNA"/>
</dbReference>
<proteinExistence type="predicted"/>
<dbReference type="SUPFAM" id="SSF52540">
    <property type="entry name" value="P-loop containing nucleoside triphosphate hydrolases"/>
    <property type="match status" value="1"/>
</dbReference>
<evidence type="ECO:0000313" key="3">
    <source>
        <dbReference type="EMBL" id="GGK69153.1"/>
    </source>
</evidence>
<feature type="compositionally biased region" description="Polar residues" evidence="1">
    <location>
        <begin position="1"/>
        <end position="14"/>
    </location>
</feature>
<comment type="caution">
    <text evidence="3">The sequence shown here is derived from an EMBL/GenBank/DDBJ whole genome shotgun (WGS) entry which is preliminary data.</text>
</comment>
<dbReference type="GO" id="GO:0004672">
    <property type="term" value="F:protein kinase activity"/>
    <property type="evidence" value="ECO:0007669"/>
    <property type="project" value="TreeGrafter"/>
</dbReference>